<reference evidence="10 11" key="1">
    <citation type="journal article" date="2019" name="Emerg. Microbes Infect.">
        <title>Comprehensive subspecies identification of 175 nontuberculous mycobacteria species based on 7547 genomic profiles.</title>
        <authorList>
            <person name="Matsumoto Y."/>
            <person name="Kinjo T."/>
            <person name="Motooka D."/>
            <person name="Nabeya D."/>
            <person name="Jung N."/>
            <person name="Uechi K."/>
            <person name="Horii T."/>
            <person name="Iida T."/>
            <person name="Fujita J."/>
            <person name="Nakamura S."/>
        </authorList>
    </citation>
    <scope>NUCLEOTIDE SEQUENCE [LARGE SCALE GENOMIC DNA]</scope>
    <source>
        <strain evidence="10 11">JCM 17423</strain>
    </source>
</reference>
<evidence type="ECO:0000259" key="9">
    <source>
        <dbReference type="Pfam" id="PF02771"/>
    </source>
</evidence>
<evidence type="ECO:0000256" key="3">
    <source>
        <dbReference type="ARBA" id="ARBA00022630"/>
    </source>
</evidence>
<dbReference type="InterPro" id="IPR013786">
    <property type="entry name" value="AcylCoA_DH/ox_N"/>
</dbReference>
<dbReference type="InterPro" id="IPR009075">
    <property type="entry name" value="AcylCo_DH/oxidase_C"/>
</dbReference>
<accession>A0AAD1MTN7</accession>
<dbReference type="Gene3D" id="2.40.110.10">
    <property type="entry name" value="Butyryl-CoA Dehydrogenase, subunit A, domain 2"/>
    <property type="match status" value="1"/>
</dbReference>
<sequence length="422" mass="45632">MTETPTRDQSAAAAAAESVEEFGARARAWLADNMPRIDPANPPDADRGEEGPWLRARELQKKLHAGGFAGICFPKAYGGLGLPLAYQRAFDQESKPYELPIILNTPTFTICAATILDTGNEEQKQQHIGGAIRGEEILVQLLSEPSGGSDLAGVITRADRRGDKWVINGAKTWSTSAFAADYGLLLARTDWDVPKHEGLTMFLVPLDAPGITMRRIKQVDGGNEFCEEFFDDLELGDDAVVGEVNKGWEVASRQLYHERRAVGGGSEFASGIGPEGVTDQPVDYVALLAATGQADSERVREMAGRALVRRKVQEQLIDHVYHGVLDGSLPPAAGSIIRITHAESIQFEIDTALAISESAAVVDTGDGLIRFGDRYLSRQTASLGGGTTEIARNIIGERVLGFPREHAADRGVPFKDVKRNKS</sequence>
<dbReference type="GO" id="GO:0005886">
    <property type="term" value="C:plasma membrane"/>
    <property type="evidence" value="ECO:0007669"/>
    <property type="project" value="TreeGrafter"/>
</dbReference>
<dbReference type="GO" id="GO:0016627">
    <property type="term" value="F:oxidoreductase activity, acting on the CH-CH group of donors"/>
    <property type="evidence" value="ECO:0007669"/>
    <property type="project" value="InterPro"/>
</dbReference>
<evidence type="ECO:0000256" key="5">
    <source>
        <dbReference type="ARBA" id="ARBA00023002"/>
    </source>
</evidence>
<dbReference type="SUPFAM" id="SSF47203">
    <property type="entry name" value="Acyl-CoA dehydrogenase C-terminal domain-like"/>
    <property type="match status" value="1"/>
</dbReference>
<keyword evidence="5 6" id="KW-0560">Oxidoreductase</keyword>
<keyword evidence="4 6" id="KW-0274">FAD</keyword>
<organism evidence="10 11">
    <name type="scientific">Mycolicibacterium litorale</name>
    <dbReference type="NCBI Taxonomy" id="758802"/>
    <lineage>
        <taxon>Bacteria</taxon>
        <taxon>Bacillati</taxon>
        <taxon>Actinomycetota</taxon>
        <taxon>Actinomycetes</taxon>
        <taxon>Mycobacteriales</taxon>
        <taxon>Mycobacteriaceae</taxon>
        <taxon>Mycolicibacterium</taxon>
    </lineage>
</organism>
<evidence type="ECO:0000256" key="6">
    <source>
        <dbReference type="RuleBase" id="RU362125"/>
    </source>
</evidence>
<dbReference type="EMBL" id="AP022586">
    <property type="protein sequence ID" value="BBY16363.1"/>
    <property type="molecule type" value="Genomic_DNA"/>
</dbReference>
<dbReference type="PANTHER" id="PTHR43292:SF4">
    <property type="entry name" value="ACYL-COA DEHYDROGENASE FADE34"/>
    <property type="match status" value="1"/>
</dbReference>
<dbReference type="RefSeq" id="WP_134052266.1">
    <property type="nucleotide sequence ID" value="NZ_AP022586.1"/>
</dbReference>
<keyword evidence="3 6" id="KW-0285">Flavoprotein</keyword>
<evidence type="ECO:0000313" key="10">
    <source>
        <dbReference type="EMBL" id="BBY16363.1"/>
    </source>
</evidence>
<dbReference type="Proteomes" id="UP000466607">
    <property type="component" value="Chromosome"/>
</dbReference>
<protein>
    <submittedName>
        <fullName evidence="10">Acyl-CoA dehydrogenase</fullName>
    </submittedName>
</protein>
<dbReference type="InterPro" id="IPR006091">
    <property type="entry name" value="Acyl-CoA_Oxase/DH_mid-dom"/>
</dbReference>
<name>A0AAD1MTN7_9MYCO</name>
<dbReference type="InterPro" id="IPR036250">
    <property type="entry name" value="AcylCo_DH-like_C"/>
</dbReference>
<dbReference type="Pfam" id="PF02770">
    <property type="entry name" value="Acyl-CoA_dh_M"/>
    <property type="match status" value="1"/>
</dbReference>
<dbReference type="Gene3D" id="1.10.540.10">
    <property type="entry name" value="Acyl-CoA dehydrogenase/oxidase, N-terminal domain"/>
    <property type="match status" value="1"/>
</dbReference>
<feature type="domain" description="Acyl-CoA dehydrogenase/oxidase N-terminal" evidence="9">
    <location>
        <begin position="44"/>
        <end position="135"/>
    </location>
</feature>
<gene>
    <name evidence="10" type="ORF">MLIT_19550</name>
</gene>
<comment type="similarity">
    <text evidence="2 6">Belongs to the acyl-CoA dehydrogenase family.</text>
</comment>
<evidence type="ECO:0000256" key="1">
    <source>
        <dbReference type="ARBA" id="ARBA00001974"/>
    </source>
</evidence>
<dbReference type="InterPro" id="IPR052161">
    <property type="entry name" value="Mycobact_Acyl-CoA_DH"/>
</dbReference>
<evidence type="ECO:0000259" key="7">
    <source>
        <dbReference type="Pfam" id="PF00441"/>
    </source>
</evidence>
<evidence type="ECO:0000313" key="11">
    <source>
        <dbReference type="Proteomes" id="UP000466607"/>
    </source>
</evidence>
<dbReference type="Pfam" id="PF00441">
    <property type="entry name" value="Acyl-CoA_dh_1"/>
    <property type="match status" value="1"/>
</dbReference>
<keyword evidence="11" id="KW-1185">Reference proteome</keyword>
<evidence type="ECO:0000256" key="4">
    <source>
        <dbReference type="ARBA" id="ARBA00022827"/>
    </source>
</evidence>
<evidence type="ECO:0000259" key="8">
    <source>
        <dbReference type="Pfam" id="PF02770"/>
    </source>
</evidence>
<dbReference type="SUPFAM" id="SSF56645">
    <property type="entry name" value="Acyl-CoA dehydrogenase NM domain-like"/>
    <property type="match status" value="1"/>
</dbReference>
<dbReference type="Pfam" id="PF02771">
    <property type="entry name" value="Acyl-CoA_dh_N"/>
    <property type="match status" value="1"/>
</dbReference>
<comment type="cofactor">
    <cofactor evidence="1 6">
        <name>FAD</name>
        <dbReference type="ChEBI" id="CHEBI:57692"/>
    </cofactor>
</comment>
<dbReference type="AlphaFoldDB" id="A0AAD1MTN7"/>
<feature type="domain" description="Acyl-CoA dehydrogenase/oxidase C-terminal" evidence="7">
    <location>
        <begin position="245"/>
        <end position="400"/>
    </location>
</feature>
<dbReference type="GO" id="GO:0050660">
    <property type="term" value="F:flavin adenine dinucleotide binding"/>
    <property type="evidence" value="ECO:0007669"/>
    <property type="project" value="InterPro"/>
</dbReference>
<proteinExistence type="inferred from homology"/>
<dbReference type="Gene3D" id="1.20.140.10">
    <property type="entry name" value="Butyryl-CoA Dehydrogenase, subunit A, domain 3"/>
    <property type="match status" value="1"/>
</dbReference>
<feature type="domain" description="Acyl-CoA oxidase/dehydrogenase middle" evidence="8">
    <location>
        <begin position="142"/>
        <end position="232"/>
    </location>
</feature>
<dbReference type="PANTHER" id="PTHR43292">
    <property type="entry name" value="ACYL-COA DEHYDROGENASE"/>
    <property type="match status" value="1"/>
</dbReference>
<dbReference type="InterPro" id="IPR009100">
    <property type="entry name" value="AcylCoA_DH/oxidase_NM_dom_sf"/>
</dbReference>
<dbReference type="InterPro" id="IPR037069">
    <property type="entry name" value="AcylCoA_DH/ox_N_sf"/>
</dbReference>
<evidence type="ECO:0000256" key="2">
    <source>
        <dbReference type="ARBA" id="ARBA00009347"/>
    </source>
</evidence>
<dbReference type="InterPro" id="IPR046373">
    <property type="entry name" value="Acyl-CoA_Oxase/DH_mid-dom_sf"/>
</dbReference>